<keyword evidence="2" id="KW-0689">Ribosomal protein</keyword>
<name>A0A1G7KN31_9FLAO</name>
<gene>
    <name evidence="5" type="ORF">SAMN04487992_11363</name>
</gene>
<organism evidence="5 6">
    <name type="scientific">Cellulophaga baltica</name>
    <dbReference type="NCBI Taxonomy" id="76594"/>
    <lineage>
        <taxon>Bacteria</taxon>
        <taxon>Pseudomonadati</taxon>
        <taxon>Bacteroidota</taxon>
        <taxon>Flavobacteriia</taxon>
        <taxon>Flavobacteriales</taxon>
        <taxon>Flavobacteriaceae</taxon>
        <taxon>Cellulophaga</taxon>
    </lineage>
</organism>
<evidence type="ECO:0000313" key="5">
    <source>
        <dbReference type="EMBL" id="SDF38632.1"/>
    </source>
</evidence>
<keyword evidence="6" id="KW-1185">Reference proteome</keyword>
<protein>
    <submittedName>
        <fullName evidence="5">Ribosomal small subunit protein bTHX</fullName>
    </submittedName>
</protein>
<dbReference type="eggNOG" id="ENOG5031197">
    <property type="taxonomic scope" value="Bacteria"/>
</dbReference>
<feature type="region of interest" description="Disordered" evidence="4">
    <location>
        <begin position="32"/>
        <end position="77"/>
    </location>
</feature>
<dbReference type="NCBIfam" id="TIGR04560">
    <property type="entry name" value="ribo_THX"/>
    <property type="match status" value="1"/>
</dbReference>
<dbReference type="GO" id="GO:0005840">
    <property type="term" value="C:ribosome"/>
    <property type="evidence" value="ECO:0007669"/>
    <property type="project" value="UniProtKB-KW"/>
</dbReference>
<dbReference type="AlphaFoldDB" id="A0A1G7KN31"/>
<evidence type="ECO:0000256" key="3">
    <source>
        <dbReference type="ARBA" id="ARBA00023274"/>
    </source>
</evidence>
<feature type="compositionally biased region" description="Basic and acidic residues" evidence="4">
    <location>
        <begin position="65"/>
        <end position="77"/>
    </location>
</feature>
<dbReference type="GO" id="GO:1990904">
    <property type="term" value="C:ribonucleoprotein complex"/>
    <property type="evidence" value="ECO:0007669"/>
    <property type="project" value="UniProtKB-KW"/>
</dbReference>
<sequence>MKQILNNYLQNSTKEKRTLHFYSTIESCNFKKKKNMGKGDKKSRKGKIANNSFGARRPKKIKRRPTVEEKIAIKKKK</sequence>
<evidence type="ECO:0000256" key="1">
    <source>
        <dbReference type="ARBA" id="ARBA00010834"/>
    </source>
</evidence>
<proteinExistence type="inferred from homology"/>
<reference evidence="6" key="1">
    <citation type="submission" date="2016-10" db="EMBL/GenBank/DDBJ databases">
        <authorList>
            <person name="Varghese N."/>
            <person name="Submissions S."/>
        </authorList>
    </citation>
    <scope>NUCLEOTIDE SEQUENCE [LARGE SCALE GENOMIC DNA]</scope>
    <source>
        <strain evidence="6">DSM 24729</strain>
    </source>
</reference>
<comment type="similarity">
    <text evidence="1">Belongs to the bacterial ribosomal protein bTHX family.</text>
</comment>
<evidence type="ECO:0000313" key="6">
    <source>
        <dbReference type="Proteomes" id="UP000182114"/>
    </source>
</evidence>
<feature type="compositionally biased region" description="Basic residues" evidence="4">
    <location>
        <begin position="32"/>
        <end position="47"/>
    </location>
</feature>
<dbReference type="EMBL" id="FNBD01000013">
    <property type="protein sequence ID" value="SDF38632.1"/>
    <property type="molecule type" value="Genomic_DNA"/>
</dbReference>
<dbReference type="InterPro" id="IPR030826">
    <property type="entry name" value="Ribosomal_bTHX/bTHXc/bTHXm"/>
</dbReference>
<evidence type="ECO:0000256" key="4">
    <source>
        <dbReference type="SAM" id="MobiDB-lite"/>
    </source>
</evidence>
<keyword evidence="3" id="KW-0687">Ribonucleoprotein</keyword>
<dbReference type="Proteomes" id="UP000182114">
    <property type="component" value="Unassembled WGS sequence"/>
</dbReference>
<evidence type="ECO:0000256" key="2">
    <source>
        <dbReference type="ARBA" id="ARBA00022980"/>
    </source>
</evidence>
<accession>A0A1G7KN31</accession>